<dbReference type="InterPro" id="IPR001509">
    <property type="entry name" value="Epimerase_deHydtase"/>
</dbReference>
<dbReference type="InterPro" id="IPR051207">
    <property type="entry name" value="ComplexI_NDUFA9_subunit"/>
</dbReference>
<dbReference type="InParanoid" id="A0A1Q3DHI5"/>
<feature type="domain" description="NAD-dependent epimerase/dehydratase" evidence="1">
    <location>
        <begin position="6"/>
        <end position="96"/>
    </location>
</feature>
<evidence type="ECO:0000313" key="2">
    <source>
        <dbReference type="EMBL" id="GAV91944.1"/>
    </source>
</evidence>
<dbReference type="GO" id="GO:0005739">
    <property type="term" value="C:mitochondrion"/>
    <property type="evidence" value="ECO:0007669"/>
    <property type="project" value="TreeGrafter"/>
</dbReference>
<dbReference type="Proteomes" id="UP000187406">
    <property type="component" value="Unassembled WGS sequence"/>
</dbReference>
<dbReference type="OrthoDB" id="275457at2759"/>
<dbReference type="InterPro" id="IPR036291">
    <property type="entry name" value="NAD(P)-bd_dom_sf"/>
</dbReference>
<name>A0A1Q3DHI5_CEPFO</name>
<dbReference type="STRING" id="3775.A0A1Q3DHI5"/>
<keyword evidence="3" id="KW-1185">Reference proteome</keyword>
<evidence type="ECO:0000313" key="3">
    <source>
        <dbReference type="Proteomes" id="UP000187406"/>
    </source>
</evidence>
<gene>
    <name evidence="2" type="ORF">CFOL_v3_35329</name>
</gene>
<protein>
    <submittedName>
        <fullName evidence="2">Epimerase domain-containing protein</fullName>
    </submittedName>
</protein>
<dbReference type="GO" id="GO:0044877">
    <property type="term" value="F:protein-containing complex binding"/>
    <property type="evidence" value="ECO:0007669"/>
    <property type="project" value="TreeGrafter"/>
</dbReference>
<sequence length="119" mass="13312">NGIIAAVFGATGFLGRYLVQQLAKMGTQVLVPFRGCEDSTRHLKLMGDMGQEVPRKYNPIDKDSVKAVNAKANVVINLIGREFETRNYSFEEVNHAMVSIALKVSFSFTLFFIVHVEFL</sequence>
<organism evidence="2 3">
    <name type="scientific">Cephalotus follicularis</name>
    <name type="common">Albany pitcher plant</name>
    <dbReference type="NCBI Taxonomy" id="3775"/>
    <lineage>
        <taxon>Eukaryota</taxon>
        <taxon>Viridiplantae</taxon>
        <taxon>Streptophyta</taxon>
        <taxon>Embryophyta</taxon>
        <taxon>Tracheophyta</taxon>
        <taxon>Spermatophyta</taxon>
        <taxon>Magnoliopsida</taxon>
        <taxon>eudicotyledons</taxon>
        <taxon>Gunneridae</taxon>
        <taxon>Pentapetalae</taxon>
        <taxon>rosids</taxon>
        <taxon>fabids</taxon>
        <taxon>Oxalidales</taxon>
        <taxon>Cephalotaceae</taxon>
        <taxon>Cephalotus</taxon>
    </lineage>
</organism>
<dbReference type="EMBL" id="BDDD01008419">
    <property type="protein sequence ID" value="GAV91944.1"/>
    <property type="molecule type" value="Genomic_DNA"/>
</dbReference>
<evidence type="ECO:0000259" key="1">
    <source>
        <dbReference type="Pfam" id="PF01370"/>
    </source>
</evidence>
<feature type="non-terminal residue" evidence="2">
    <location>
        <position position="1"/>
    </location>
</feature>
<proteinExistence type="predicted"/>
<dbReference type="PANTHER" id="PTHR12126:SF11">
    <property type="entry name" value="NADH DEHYDROGENASE [UBIQUINONE] 1 ALPHA SUBCOMPLEX SUBUNIT 9, MITOCHONDRIAL"/>
    <property type="match status" value="1"/>
</dbReference>
<dbReference type="Pfam" id="PF01370">
    <property type="entry name" value="Epimerase"/>
    <property type="match status" value="1"/>
</dbReference>
<dbReference type="Gene3D" id="3.40.50.720">
    <property type="entry name" value="NAD(P)-binding Rossmann-like Domain"/>
    <property type="match status" value="1"/>
</dbReference>
<accession>A0A1Q3DHI5</accession>
<dbReference type="AlphaFoldDB" id="A0A1Q3DHI5"/>
<reference evidence="3" key="1">
    <citation type="submission" date="2016-04" db="EMBL/GenBank/DDBJ databases">
        <title>Cephalotus genome sequencing.</title>
        <authorList>
            <person name="Fukushima K."/>
            <person name="Hasebe M."/>
            <person name="Fang X."/>
        </authorList>
    </citation>
    <scope>NUCLEOTIDE SEQUENCE [LARGE SCALE GENOMIC DNA]</scope>
    <source>
        <strain evidence="3">cv. St1</strain>
    </source>
</reference>
<dbReference type="SUPFAM" id="SSF51735">
    <property type="entry name" value="NAD(P)-binding Rossmann-fold domains"/>
    <property type="match status" value="1"/>
</dbReference>
<dbReference type="PANTHER" id="PTHR12126">
    <property type="entry name" value="NADH-UBIQUINONE OXIDOREDUCTASE 39 KDA SUBUNIT-RELATED"/>
    <property type="match status" value="1"/>
</dbReference>
<comment type="caution">
    <text evidence="2">The sequence shown here is derived from an EMBL/GenBank/DDBJ whole genome shotgun (WGS) entry which is preliminary data.</text>
</comment>